<evidence type="ECO:0000313" key="8">
    <source>
        <dbReference type="Proteomes" id="UP001059252"/>
    </source>
</evidence>
<name>A0ABY5R8D6_9MOLU</name>
<reference evidence="7" key="1">
    <citation type="submission" date="2022-08" db="EMBL/GenBank/DDBJ databases">
        <title>Complete genome of Mycoplasma iguanae type strain 2327.</title>
        <authorList>
            <person name="Spergser J."/>
        </authorList>
    </citation>
    <scope>NUCLEOTIDE SEQUENCE</scope>
    <source>
        <strain evidence="7">2327</strain>
    </source>
</reference>
<keyword evidence="4 6" id="KW-1133">Transmembrane helix</keyword>
<keyword evidence="5 6" id="KW-0472">Membrane</keyword>
<feature type="transmembrane region" description="Helical" evidence="6">
    <location>
        <begin position="256"/>
        <end position="279"/>
    </location>
</feature>
<keyword evidence="8" id="KW-1185">Reference proteome</keyword>
<dbReference type="InterPro" id="IPR003841">
    <property type="entry name" value="Na/Pi_transpt"/>
</dbReference>
<keyword evidence="3 6" id="KW-0812">Transmembrane</keyword>
<evidence type="ECO:0000256" key="2">
    <source>
        <dbReference type="ARBA" id="ARBA00022475"/>
    </source>
</evidence>
<dbReference type="NCBIfam" id="NF037997">
    <property type="entry name" value="Na_Pi_symport"/>
    <property type="match status" value="1"/>
</dbReference>
<evidence type="ECO:0000313" key="7">
    <source>
        <dbReference type="EMBL" id="UVD81703.1"/>
    </source>
</evidence>
<dbReference type="EMBL" id="CP102734">
    <property type="protein sequence ID" value="UVD81703.1"/>
    <property type="molecule type" value="Genomic_DNA"/>
</dbReference>
<gene>
    <name evidence="7" type="ORF">NV226_00060</name>
</gene>
<feature type="transmembrane region" description="Helical" evidence="6">
    <location>
        <begin position="54"/>
        <end position="87"/>
    </location>
</feature>
<dbReference type="InterPro" id="IPR038078">
    <property type="entry name" value="PhoU-like_sf"/>
</dbReference>
<dbReference type="RefSeq" id="WP_258210877.1">
    <property type="nucleotide sequence ID" value="NZ_CP102734.1"/>
</dbReference>
<proteinExistence type="predicted"/>
<dbReference type="Proteomes" id="UP001059252">
    <property type="component" value="Chromosome"/>
</dbReference>
<evidence type="ECO:0000256" key="1">
    <source>
        <dbReference type="ARBA" id="ARBA00004651"/>
    </source>
</evidence>
<dbReference type="Pfam" id="PF02690">
    <property type="entry name" value="Na_Pi_cotrans"/>
    <property type="match status" value="2"/>
</dbReference>
<protein>
    <submittedName>
        <fullName evidence="7">Na/Pi symporter</fullName>
    </submittedName>
</protein>
<dbReference type="SUPFAM" id="SSF109755">
    <property type="entry name" value="PhoU-like"/>
    <property type="match status" value="1"/>
</dbReference>
<evidence type="ECO:0000256" key="4">
    <source>
        <dbReference type="ARBA" id="ARBA00022989"/>
    </source>
</evidence>
<feature type="transmembrane region" description="Helical" evidence="6">
    <location>
        <begin position="93"/>
        <end position="112"/>
    </location>
</feature>
<organism evidence="7 8">
    <name type="scientific">Mycoplasma iguanae</name>
    <dbReference type="NCBI Taxonomy" id="292461"/>
    <lineage>
        <taxon>Bacteria</taxon>
        <taxon>Bacillati</taxon>
        <taxon>Mycoplasmatota</taxon>
        <taxon>Mollicutes</taxon>
        <taxon>Mycoplasmataceae</taxon>
        <taxon>Mycoplasma</taxon>
    </lineage>
</organism>
<sequence length="574" mass="64129">MKFTINSNSDIGLAIIIALAGIGLFVFTIKLLGNSLKALAGPKFRKVLLKIAKNRLLAVFFGMVFTTLIQSSDGAIAIIMGLLAAGLVDLRGAIAFLLGANIGTATTSLIVFFQSQLKFTNYFYVFIFIGVFGIVFARKETWNQLFSAIFAAGLVFLSLSILGMGVRAISDQDWFKNIVLGISSNYFGSYFFSIAFTGMLQSSSATVAIYQKVYESQPDIVGLWSAIALVLGANVGTTFTGLIISFASRDTNSKKIAVVWGLTNLSVSLLVMAGMWPYAKMIEAMNISGGTLQLSVAHLMFNVLLVSIYIWLVGPLDSLMHLIFRTKPKDQKINFLLLPPELIHQEPLLALEAAKNALMNLINKVNESVAYITNFLKTKDQQELSKYQENSEIIYIAKREIYAYLMKLSQKQLTNLATEEHMSLLLSTIAIGNVYDLSKEINNEIYKVFSKSKKTFLIEEKQQSEILELLELNTSIFEKITKQITKFSKKRSLEIKKMTNQTDDLSIAYFKNNVSRIKENSNSNIIELEKGFDYAVVLRTFEKMSHRLSKIKSYFKPKSTTKLNKKETIKASTV</sequence>
<dbReference type="Gene3D" id="1.20.58.220">
    <property type="entry name" value="Phosphate transport system protein phou homolog 2, domain 2"/>
    <property type="match status" value="1"/>
</dbReference>
<comment type="subcellular location">
    <subcellularLocation>
        <location evidence="1">Cell membrane</location>
        <topology evidence="1">Multi-pass membrane protein</topology>
    </subcellularLocation>
</comment>
<feature type="transmembrane region" description="Helical" evidence="6">
    <location>
        <begin position="299"/>
        <end position="324"/>
    </location>
</feature>
<accession>A0ABY5R8D6</accession>
<evidence type="ECO:0000256" key="3">
    <source>
        <dbReference type="ARBA" id="ARBA00022692"/>
    </source>
</evidence>
<evidence type="ECO:0000256" key="6">
    <source>
        <dbReference type="SAM" id="Phobius"/>
    </source>
</evidence>
<keyword evidence="2" id="KW-1003">Cell membrane</keyword>
<feature type="transmembrane region" description="Helical" evidence="6">
    <location>
        <begin position="12"/>
        <end position="33"/>
    </location>
</feature>
<dbReference type="PANTHER" id="PTHR10010:SF46">
    <property type="entry name" value="SODIUM-DEPENDENT PHOSPHATE TRANSPORT PROTEIN 2B"/>
    <property type="match status" value="1"/>
</dbReference>
<dbReference type="PANTHER" id="PTHR10010">
    <property type="entry name" value="SOLUTE CARRIER FAMILY 34 SODIUM PHOSPHATE , MEMBER 2-RELATED"/>
    <property type="match status" value="1"/>
</dbReference>
<feature type="transmembrane region" description="Helical" evidence="6">
    <location>
        <begin position="220"/>
        <end position="244"/>
    </location>
</feature>
<feature type="transmembrane region" description="Helical" evidence="6">
    <location>
        <begin position="144"/>
        <end position="166"/>
    </location>
</feature>
<feature type="transmembrane region" description="Helical" evidence="6">
    <location>
        <begin position="178"/>
        <end position="200"/>
    </location>
</feature>
<feature type="transmembrane region" description="Helical" evidence="6">
    <location>
        <begin position="119"/>
        <end position="138"/>
    </location>
</feature>
<evidence type="ECO:0000256" key="5">
    <source>
        <dbReference type="ARBA" id="ARBA00023136"/>
    </source>
</evidence>